<dbReference type="PROSITE" id="PS51755">
    <property type="entry name" value="OMPR_PHOB"/>
    <property type="match status" value="1"/>
</dbReference>
<evidence type="ECO:0000256" key="11">
    <source>
        <dbReference type="PROSITE-ProRule" id="PRU01091"/>
    </source>
</evidence>
<dbReference type="Proteomes" id="UP000294215">
    <property type="component" value="Unassembled WGS sequence"/>
</dbReference>
<keyword evidence="5" id="KW-0805">Transcription regulation</keyword>
<accession>A0AB38HSB0</accession>
<dbReference type="GO" id="GO:0005829">
    <property type="term" value="C:cytosol"/>
    <property type="evidence" value="ECO:0007669"/>
    <property type="project" value="TreeGrafter"/>
</dbReference>
<feature type="DNA-binding region" description="OmpR/PhoB-type" evidence="11">
    <location>
        <begin position="140"/>
        <end position="240"/>
    </location>
</feature>
<keyword evidence="6 11" id="KW-0238">DNA-binding</keyword>
<keyword evidence="3 10" id="KW-0597">Phosphoprotein</keyword>
<dbReference type="RefSeq" id="WP_130674189.1">
    <property type="nucleotide sequence ID" value="NZ_SIMK01000005.1"/>
</dbReference>
<evidence type="ECO:0000256" key="5">
    <source>
        <dbReference type="ARBA" id="ARBA00023015"/>
    </source>
</evidence>
<dbReference type="PANTHER" id="PTHR48111:SF4">
    <property type="entry name" value="DNA-BINDING DUAL TRANSCRIPTIONAL REGULATOR OMPR"/>
    <property type="match status" value="1"/>
</dbReference>
<comment type="subcellular location">
    <subcellularLocation>
        <location evidence="1">Cytoplasm</location>
    </subcellularLocation>
</comment>
<evidence type="ECO:0000259" key="13">
    <source>
        <dbReference type="PROSITE" id="PS51755"/>
    </source>
</evidence>
<dbReference type="GO" id="GO:0006355">
    <property type="term" value="P:regulation of DNA-templated transcription"/>
    <property type="evidence" value="ECO:0007669"/>
    <property type="project" value="InterPro"/>
</dbReference>
<keyword evidence="14" id="KW-0614">Plasmid</keyword>
<dbReference type="PROSITE" id="PS50110">
    <property type="entry name" value="RESPONSE_REGULATORY"/>
    <property type="match status" value="1"/>
</dbReference>
<keyword evidence="7" id="KW-0010">Activator</keyword>
<evidence type="ECO:0000313" key="15">
    <source>
        <dbReference type="Proteomes" id="UP000294215"/>
    </source>
</evidence>
<dbReference type="SMART" id="SM00448">
    <property type="entry name" value="REC"/>
    <property type="match status" value="1"/>
</dbReference>
<name>A0AB38HSB0_9HYPH</name>
<dbReference type="SMART" id="SM00862">
    <property type="entry name" value="Trans_reg_C"/>
    <property type="match status" value="1"/>
</dbReference>
<feature type="domain" description="Response regulatory" evidence="12">
    <location>
        <begin position="15"/>
        <end position="127"/>
    </location>
</feature>
<evidence type="ECO:0000256" key="9">
    <source>
        <dbReference type="ARBA" id="ARBA00067337"/>
    </source>
</evidence>
<feature type="modified residue" description="4-aspartylphosphate" evidence="10">
    <location>
        <position position="63"/>
    </location>
</feature>
<evidence type="ECO:0000256" key="6">
    <source>
        <dbReference type="ARBA" id="ARBA00023125"/>
    </source>
</evidence>
<dbReference type="InterPro" id="IPR039420">
    <property type="entry name" value="WalR-like"/>
</dbReference>
<comment type="caution">
    <text evidence="14">The sequence shown here is derived from an EMBL/GenBank/DDBJ whole genome shotgun (WGS) entry which is preliminary data.</text>
</comment>
<dbReference type="AlphaFoldDB" id="A0AB38HSB0"/>
<dbReference type="GO" id="GO:0000156">
    <property type="term" value="F:phosphorelay response regulator activity"/>
    <property type="evidence" value="ECO:0007669"/>
    <property type="project" value="TreeGrafter"/>
</dbReference>
<dbReference type="Gene3D" id="3.40.50.2300">
    <property type="match status" value="1"/>
</dbReference>
<reference evidence="14 15" key="1">
    <citation type="submission" date="2019-02" db="EMBL/GenBank/DDBJ databases">
        <title>The genomic architecture of introgression among sibling species of bacteria.</title>
        <authorList>
            <person name="Cavassim M.I.A."/>
            <person name="Moeskjaer S."/>
            <person name="Moslemi C."/>
            <person name="Fields B."/>
            <person name="Bachmann A."/>
            <person name="Vilhjalmsson B."/>
            <person name="Schierup M.H."/>
            <person name="Young J.P.W."/>
            <person name="Andersen S.U."/>
        </authorList>
    </citation>
    <scope>NUCLEOTIDE SEQUENCE [LARGE SCALE GENOMIC DNA]</scope>
    <source>
        <strain evidence="14 15">SM92</strain>
        <plasmid evidence="14">pSM92_Rh04</plasmid>
    </source>
</reference>
<dbReference type="SUPFAM" id="SSF46894">
    <property type="entry name" value="C-terminal effector domain of the bipartite response regulators"/>
    <property type="match status" value="1"/>
</dbReference>
<keyword evidence="8" id="KW-0804">Transcription</keyword>
<sequence>MGSGTGKPHREKKTEIIIAAGGGDAGQMLSDAFIHEGMIATTVTFARARALINRHVFDLMILDAVVRAEDALRLCRQIRAVSTIPVIAVVAQGREDIILAAFESGADDCVSSPFGTREMIARIRSVLRRASHDRAVHSLPKAFRFNRWRLDSWQRTLRRPDGTVVDVTAAEFDLLVVFCQNPGRILSREELLASTHAGLAGPIERSIDVHISRLRHKIEDDPHNPTLIKTVRMGGYFFAAIVETDG</sequence>
<geneLocation type="plasmid" evidence="14">
    <name>pSM92_Rh04</name>
</geneLocation>
<keyword evidence="2" id="KW-0963">Cytoplasm</keyword>
<evidence type="ECO:0000259" key="12">
    <source>
        <dbReference type="PROSITE" id="PS50110"/>
    </source>
</evidence>
<dbReference type="CDD" id="cd00383">
    <property type="entry name" value="trans_reg_C"/>
    <property type="match status" value="1"/>
</dbReference>
<proteinExistence type="predicted"/>
<dbReference type="GO" id="GO:0032993">
    <property type="term" value="C:protein-DNA complex"/>
    <property type="evidence" value="ECO:0007669"/>
    <property type="project" value="TreeGrafter"/>
</dbReference>
<evidence type="ECO:0000256" key="4">
    <source>
        <dbReference type="ARBA" id="ARBA00023012"/>
    </source>
</evidence>
<keyword evidence="4" id="KW-0902">Two-component regulatory system</keyword>
<dbReference type="InterPro" id="IPR001867">
    <property type="entry name" value="OmpR/PhoB-type_DNA-bd"/>
</dbReference>
<evidence type="ECO:0000256" key="2">
    <source>
        <dbReference type="ARBA" id="ARBA00022490"/>
    </source>
</evidence>
<protein>
    <recommendedName>
        <fullName evidence="9">Regulatory protein VirG</fullName>
    </recommendedName>
</protein>
<dbReference type="InterPro" id="IPR001789">
    <property type="entry name" value="Sig_transdc_resp-reg_receiver"/>
</dbReference>
<evidence type="ECO:0000256" key="7">
    <source>
        <dbReference type="ARBA" id="ARBA00023159"/>
    </source>
</evidence>
<feature type="domain" description="OmpR/PhoB-type" evidence="13">
    <location>
        <begin position="140"/>
        <end position="240"/>
    </location>
</feature>
<dbReference type="GO" id="GO:0000976">
    <property type="term" value="F:transcription cis-regulatory region binding"/>
    <property type="evidence" value="ECO:0007669"/>
    <property type="project" value="TreeGrafter"/>
</dbReference>
<dbReference type="Pfam" id="PF00486">
    <property type="entry name" value="Trans_reg_C"/>
    <property type="match status" value="1"/>
</dbReference>
<dbReference type="PANTHER" id="PTHR48111">
    <property type="entry name" value="REGULATOR OF RPOS"/>
    <property type="match status" value="1"/>
</dbReference>
<dbReference type="EMBL" id="SIMR01000005">
    <property type="protein sequence ID" value="TBC03244.1"/>
    <property type="molecule type" value="Genomic_DNA"/>
</dbReference>
<dbReference type="Pfam" id="PF00072">
    <property type="entry name" value="Response_reg"/>
    <property type="match status" value="1"/>
</dbReference>
<evidence type="ECO:0000256" key="1">
    <source>
        <dbReference type="ARBA" id="ARBA00004496"/>
    </source>
</evidence>
<evidence type="ECO:0000256" key="3">
    <source>
        <dbReference type="ARBA" id="ARBA00022553"/>
    </source>
</evidence>
<organism evidence="14 15">
    <name type="scientific">Rhizobium ruizarguesonis</name>
    <dbReference type="NCBI Taxonomy" id="2081791"/>
    <lineage>
        <taxon>Bacteria</taxon>
        <taxon>Pseudomonadati</taxon>
        <taxon>Pseudomonadota</taxon>
        <taxon>Alphaproteobacteria</taxon>
        <taxon>Hyphomicrobiales</taxon>
        <taxon>Rhizobiaceae</taxon>
        <taxon>Rhizobium/Agrobacterium group</taxon>
        <taxon>Rhizobium</taxon>
    </lineage>
</organism>
<evidence type="ECO:0000256" key="10">
    <source>
        <dbReference type="PROSITE-ProRule" id="PRU00169"/>
    </source>
</evidence>
<gene>
    <name evidence="14" type="ORF">ELH40_35280</name>
</gene>
<dbReference type="InterPro" id="IPR016032">
    <property type="entry name" value="Sig_transdc_resp-reg_C-effctor"/>
</dbReference>
<dbReference type="FunFam" id="1.10.10.10:FF:000099">
    <property type="entry name" value="Two-component system response regulator TorR"/>
    <property type="match status" value="1"/>
</dbReference>
<evidence type="ECO:0000256" key="8">
    <source>
        <dbReference type="ARBA" id="ARBA00023163"/>
    </source>
</evidence>
<evidence type="ECO:0000313" key="14">
    <source>
        <dbReference type="EMBL" id="TBC03244.1"/>
    </source>
</evidence>
<dbReference type="SUPFAM" id="SSF52172">
    <property type="entry name" value="CheY-like"/>
    <property type="match status" value="1"/>
</dbReference>
<dbReference type="InterPro" id="IPR036388">
    <property type="entry name" value="WH-like_DNA-bd_sf"/>
</dbReference>
<dbReference type="InterPro" id="IPR011006">
    <property type="entry name" value="CheY-like_superfamily"/>
</dbReference>
<dbReference type="Gene3D" id="6.10.250.690">
    <property type="match status" value="1"/>
</dbReference>
<dbReference type="Gene3D" id="1.10.10.10">
    <property type="entry name" value="Winged helix-like DNA-binding domain superfamily/Winged helix DNA-binding domain"/>
    <property type="match status" value="1"/>
</dbReference>